<proteinExistence type="predicted"/>
<evidence type="ECO:0000259" key="1">
    <source>
        <dbReference type="Pfam" id="PF06054"/>
    </source>
</evidence>
<dbReference type="OrthoDB" id="1100210at2"/>
<evidence type="ECO:0000313" key="2">
    <source>
        <dbReference type="EMBL" id="AZI44113.1"/>
    </source>
</evidence>
<evidence type="ECO:0000313" key="3">
    <source>
        <dbReference type="Proteomes" id="UP000276417"/>
    </source>
</evidence>
<sequence>MKDLMPLRALLGEKELVSIDLPPDTFEALRGQPGLRMACCETSAVPKRSVLGLPFFAHAKVGECSSAPETAFHPQGKAIMLRAARAAGWDARVEASGRTPSGERWRSDVLCLQGKKWVAFELQHSGITLATLAARQARYRASHVRCFWFMITHEHRLAQAQPWQHDTPALYLNDQHHVPALNLNLGQTVEAALGGQLALFPQVGRVVQLTIIAQETSCYRSDCRGRSGVLEAVLVSPPGLPELAVIVPGTTTGLAAWVHSVLPQSDSGNMRRFTEWPTNSTRLYNCPGCGRIGSMSRFQSKLDSWRREAERSGIGQPDVRWMFTWPKGRVVTVNQVLNQEQHAWLIQEVGQRWILQNLLD</sequence>
<dbReference type="InterPro" id="IPR010330">
    <property type="entry name" value="CoiA_nuc"/>
</dbReference>
<name>A0A3G8YGM2_9DEIO</name>
<dbReference type="Pfam" id="PF06054">
    <property type="entry name" value="CoiA_nuc"/>
    <property type="match status" value="1"/>
</dbReference>
<organism evidence="2 3">
    <name type="scientific">Deinococcus psychrotolerans</name>
    <dbReference type="NCBI Taxonomy" id="2489213"/>
    <lineage>
        <taxon>Bacteria</taxon>
        <taxon>Thermotogati</taxon>
        <taxon>Deinococcota</taxon>
        <taxon>Deinococci</taxon>
        <taxon>Deinococcales</taxon>
        <taxon>Deinococcaceae</taxon>
        <taxon>Deinococcus</taxon>
    </lineage>
</organism>
<reference evidence="2 3" key="1">
    <citation type="submission" date="2018-11" db="EMBL/GenBank/DDBJ databases">
        <title>Deinococcus shelandsis sp. nov., isolated from South Shetland Islands soil of Antarctica.</title>
        <authorList>
            <person name="Tian J."/>
        </authorList>
    </citation>
    <scope>NUCLEOTIDE SEQUENCE [LARGE SCALE GENOMIC DNA]</scope>
    <source>
        <strain evidence="2 3">S14-83T</strain>
    </source>
</reference>
<keyword evidence="3" id="KW-1185">Reference proteome</keyword>
<dbReference type="Proteomes" id="UP000276417">
    <property type="component" value="Chromosome 2"/>
</dbReference>
<dbReference type="RefSeq" id="WP_124873445.1">
    <property type="nucleotide sequence ID" value="NZ_CP034184.1"/>
</dbReference>
<gene>
    <name evidence="2" type="ORF">EHF33_14460</name>
</gene>
<accession>A0A3G8YGM2</accession>
<dbReference type="AlphaFoldDB" id="A0A3G8YGM2"/>
<dbReference type="KEGG" id="dph:EHF33_14460"/>
<feature type="domain" description="Competence protein CoiA nuclease-like" evidence="1">
    <location>
        <begin position="69"/>
        <end position="156"/>
    </location>
</feature>
<protein>
    <recommendedName>
        <fullName evidence="1">Competence protein CoiA nuclease-like domain-containing protein</fullName>
    </recommendedName>
</protein>
<dbReference type="EMBL" id="CP034184">
    <property type="protein sequence ID" value="AZI44113.1"/>
    <property type="molecule type" value="Genomic_DNA"/>
</dbReference>